<protein>
    <submittedName>
        <fullName evidence="1">Uncharacterized protein</fullName>
    </submittedName>
</protein>
<organism evidence="1 2">
    <name type="scientific">Caerostris darwini</name>
    <dbReference type="NCBI Taxonomy" id="1538125"/>
    <lineage>
        <taxon>Eukaryota</taxon>
        <taxon>Metazoa</taxon>
        <taxon>Ecdysozoa</taxon>
        <taxon>Arthropoda</taxon>
        <taxon>Chelicerata</taxon>
        <taxon>Arachnida</taxon>
        <taxon>Araneae</taxon>
        <taxon>Araneomorphae</taxon>
        <taxon>Entelegynae</taxon>
        <taxon>Araneoidea</taxon>
        <taxon>Araneidae</taxon>
        <taxon>Caerostris</taxon>
    </lineage>
</organism>
<sequence>MYQCFVFKISKVISSKIPILVTIISLKQAGILWLLSSSAKIYERRECLGAHSELHLLPIPIQVRHPPNRPILRRFRSSASYCSFRDVIRIAVEQAIPPCDWNKGKGCPKKSY</sequence>
<accession>A0AAV4RI25</accession>
<name>A0AAV4RI25_9ARAC</name>
<evidence type="ECO:0000313" key="2">
    <source>
        <dbReference type="Proteomes" id="UP001054837"/>
    </source>
</evidence>
<dbReference type="EMBL" id="BPLQ01006291">
    <property type="protein sequence ID" value="GIY21360.1"/>
    <property type="molecule type" value="Genomic_DNA"/>
</dbReference>
<comment type="caution">
    <text evidence="1">The sequence shown here is derived from an EMBL/GenBank/DDBJ whole genome shotgun (WGS) entry which is preliminary data.</text>
</comment>
<proteinExistence type="predicted"/>
<gene>
    <name evidence="1" type="ORF">CDAR_409801</name>
</gene>
<reference evidence="1 2" key="1">
    <citation type="submission" date="2021-06" db="EMBL/GenBank/DDBJ databases">
        <title>Caerostris darwini draft genome.</title>
        <authorList>
            <person name="Kono N."/>
            <person name="Arakawa K."/>
        </authorList>
    </citation>
    <scope>NUCLEOTIDE SEQUENCE [LARGE SCALE GENOMIC DNA]</scope>
</reference>
<dbReference type="AlphaFoldDB" id="A0AAV4RI25"/>
<evidence type="ECO:0000313" key="1">
    <source>
        <dbReference type="EMBL" id="GIY21360.1"/>
    </source>
</evidence>
<keyword evidence="2" id="KW-1185">Reference proteome</keyword>
<dbReference type="Proteomes" id="UP001054837">
    <property type="component" value="Unassembled WGS sequence"/>
</dbReference>